<dbReference type="Gene3D" id="1.20.1050.10">
    <property type="match status" value="1"/>
</dbReference>
<evidence type="ECO:0000259" key="2">
    <source>
        <dbReference type="PROSITE" id="PS50404"/>
    </source>
</evidence>
<dbReference type="EMBL" id="JACTUZ010000055">
    <property type="protein sequence ID" value="MBC9177938.1"/>
    <property type="molecule type" value="Genomic_DNA"/>
</dbReference>
<organism evidence="3 4">
    <name type="scientific">Pseudoroseomonas ludipueritiae</name>
    <dbReference type="NCBI Taxonomy" id="198093"/>
    <lineage>
        <taxon>Bacteria</taxon>
        <taxon>Pseudomonadati</taxon>
        <taxon>Pseudomonadota</taxon>
        <taxon>Alphaproteobacteria</taxon>
        <taxon>Acetobacterales</taxon>
        <taxon>Acetobacteraceae</taxon>
        <taxon>Pseudoroseomonas</taxon>
    </lineage>
</organism>
<dbReference type="Proteomes" id="UP000603940">
    <property type="component" value="Unassembled WGS sequence"/>
</dbReference>
<dbReference type="PROSITE" id="PS50404">
    <property type="entry name" value="GST_NTER"/>
    <property type="match status" value="1"/>
</dbReference>
<dbReference type="InterPro" id="IPR004045">
    <property type="entry name" value="Glutathione_S-Trfase_N"/>
</dbReference>
<dbReference type="InterPro" id="IPR036249">
    <property type="entry name" value="Thioredoxin-like_sf"/>
</dbReference>
<evidence type="ECO:0000256" key="1">
    <source>
        <dbReference type="RuleBase" id="RU003494"/>
    </source>
</evidence>
<dbReference type="CDD" id="cd03189">
    <property type="entry name" value="GST_C_GTT1_like"/>
    <property type="match status" value="1"/>
</dbReference>
<evidence type="ECO:0000313" key="3">
    <source>
        <dbReference type="EMBL" id="MBC9177938.1"/>
    </source>
</evidence>
<dbReference type="PANTHER" id="PTHR44051:SF9">
    <property type="entry name" value="GLUTATHIONE S-TRANSFERASE 1"/>
    <property type="match status" value="1"/>
</dbReference>
<feature type="domain" description="GST N-terminal" evidence="2">
    <location>
        <begin position="1"/>
        <end position="81"/>
    </location>
</feature>
<name>A0ABR7R864_9PROT</name>
<keyword evidence="4" id="KW-1185">Reference proteome</keyword>
<dbReference type="Gene3D" id="3.40.30.10">
    <property type="entry name" value="Glutaredoxin"/>
    <property type="match status" value="1"/>
</dbReference>
<dbReference type="InterPro" id="IPR040079">
    <property type="entry name" value="Glutathione_S-Trfase"/>
</dbReference>
<dbReference type="SUPFAM" id="SSF52833">
    <property type="entry name" value="Thioredoxin-like"/>
    <property type="match status" value="1"/>
</dbReference>
<reference evidence="3 4" key="1">
    <citation type="journal article" date="2009" name="Int. J. Syst. Evol. Microbiol.">
        <title>Transfer of Teichococcus ludipueritiae and Muricoccus roseus to the genus Roseomonas, as Roseomonas ludipueritiae comb. nov. and Roseomonas rosea comb. nov., respectively, and emended description of the genus Roseomonas.</title>
        <authorList>
            <person name="Sanchez-Porro C."/>
            <person name="Gallego V."/>
            <person name="Busse H.J."/>
            <person name="Kampfer P."/>
            <person name="Ventosa A."/>
        </authorList>
    </citation>
    <scope>NUCLEOTIDE SEQUENCE [LARGE SCALE GENOMIC DNA]</scope>
    <source>
        <strain evidence="3 4">DSM 14915</strain>
    </source>
</reference>
<dbReference type="Pfam" id="PF00043">
    <property type="entry name" value="GST_C"/>
    <property type="match status" value="1"/>
</dbReference>
<evidence type="ECO:0000313" key="4">
    <source>
        <dbReference type="Proteomes" id="UP000603940"/>
    </source>
</evidence>
<comment type="caution">
    <text evidence="3">The sequence shown here is derived from an EMBL/GenBank/DDBJ whole genome shotgun (WGS) entry which is preliminary data.</text>
</comment>
<dbReference type="PANTHER" id="PTHR44051">
    <property type="entry name" value="GLUTATHIONE S-TRANSFERASE-RELATED"/>
    <property type="match status" value="1"/>
</dbReference>
<dbReference type="Pfam" id="PF02798">
    <property type="entry name" value="GST_N"/>
    <property type="match status" value="1"/>
</dbReference>
<protein>
    <submittedName>
        <fullName evidence="3">Glutathione S-transferase</fullName>
    </submittedName>
</protein>
<dbReference type="InterPro" id="IPR036282">
    <property type="entry name" value="Glutathione-S-Trfase_C_sf"/>
</dbReference>
<dbReference type="SFLD" id="SFLDG00358">
    <property type="entry name" value="Main_(cytGST)"/>
    <property type="match status" value="1"/>
</dbReference>
<accession>A0ABR7R864</accession>
<comment type="similarity">
    <text evidence="1">Belongs to the GST superfamily.</text>
</comment>
<dbReference type="InterPro" id="IPR004046">
    <property type="entry name" value="GST_C"/>
</dbReference>
<dbReference type="CDD" id="cd03046">
    <property type="entry name" value="GST_N_GTT1_like"/>
    <property type="match status" value="1"/>
</dbReference>
<sequence length="208" mass="23258">MLVVHHLSDSRSHRILWLLEELGLPYEIRRYQRDPRTRFAPPELQAASPLGKAPMLEDNGRRIIESGAIIDYVIRRHGGGRLQPDPASAAYDTYVQWLHYAEGSAMLPLMLLIYTGRLGEAAAPLMPRIEGEIANHLGYIDRALHGRTYLLGEELTGADIQLSFVAEVAGSMGKRADYPALDAWIRALHQRPAYRHAVEKGGPYGLAR</sequence>
<proteinExistence type="inferred from homology"/>
<dbReference type="SUPFAM" id="SSF47616">
    <property type="entry name" value="GST C-terminal domain-like"/>
    <property type="match status" value="1"/>
</dbReference>
<dbReference type="SFLD" id="SFLDG01150">
    <property type="entry name" value="Main.1:_Beta-like"/>
    <property type="match status" value="1"/>
</dbReference>
<gene>
    <name evidence="3" type="ORF">IBL25_13400</name>
</gene>
<dbReference type="RefSeq" id="WP_187779052.1">
    <property type="nucleotide sequence ID" value="NZ_JACTUZ010000055.1"/>
</dbReference>
<dbReference type="SFLD" id="SFLDS00019">
    <property type="entry name" value="Glutathione_Transferase_(cytos"/>
    <property type="match status" value="1"/>
</dbReference>